<evidence type="ECO:0000256" key="1">
    <source>
        <dbReference type="SAM" id="Phobius"/>
    </source>
</evidence>
<feature type="transmembrane region" description="Helical" evidence="1">
    <location>
        <begin position="33"/>
        <end position="52"/>
    </location>
</feature>
<evidence type="ECO:0000313" key="2">
    <source>
        <dbReference type="EMBL" id="CAH0106775.1"/>
    </source>
</evidence>
<name>A0A8J2RRP3_9CRUS</name>
<keyword evidence="3" id="KW-1185">Reference proteome</keyword>
<gene>
    <name evidence="2" type="ORF">DGAL_LOCUS9935</name>
</gene>
<comment type="caution">
    <text evidence="2">The sequence shown here is derived from an EMBL/GenBank/DDBJ whole genome shotgun (WGS) entry which is preliminary data.</text>
</comment>
<evidence type="ECO:0000313" key="3">
    <source>
        <dbReference type="Proteomes" id="UP000789390"/>
    </source>
</evidence>
<keyword evidence="1" id="KW-1133">Transmembrane helix</keyword>
<feature type="transmembrane region" description="Helical" evidence="1">
    <location>
        <begin position="6"/>
        <end position="26"/>
    </location>
</feature>
<proteinExistence type="predicted"/>
<keyword evidence="1" id="KW-0472">Membrane</keyword>
<protein>
    <submittedName>
        <fullName evidence="2">Uncharacterized protein</fullName>
    </submittedName>
</protein>
<dbReference type="Proteomes" id="UP000789390">
    <property type="component" value="Unassembled WGS sequence"/>
</dbReference>
<accession>A0A8J2RRP3</accession>
<dbReference type="EMBL" id="CAKKLH010000235">
    <property type="protein sequence ID" value="CAH0106775.1"/>
    <property type="molecule type" value="Genomic_DNA"/>
</dbReference>
<keyword evidence="1" id="KW-0812">Transmembrane</keyword>
<reference evidence="2" key="1">
    <citation type="submission" date="2021-11" db="EMBL/GenBank/DDBJ databases">
        <authorList>
            <person name="Schell T."/>
        </authorList>
    </citation>
    <scope>NUCLEOTIDE SEQUENCE</scope>
    <source>
        <strain evidence="2">M5</strain>
    </source>
</reference>
<sequence>MDNTQFWRNILLYGSYIVFAWTFFLDNGNIFEGLNVVSTVAGVLIWVIGYFYPPQTPDRGSFMYRMLINVASYFAPAPRPKSKAEFFQECLTAVVKYIAFLKVLNRGVNLIKG</sequence>
<dbReference type="AlphaFoldDB" id="A0A8J2RRP3"/>
<organism evidence="2 3">
    <name type="scientific">Daphnia galeata</name>
    <dbReference type="NCBI Taxonomy" id="27404"/>
    <lineage>
        <taxon>Eukaryota</taxon>
        <taxon>Metazoa</taxon>
        <taxon>Ecdysozoa</taxon>
        <taxon>Arthropoda</taxon>
        <taxon>Crustacea</taxon>
        <taxon>Branchiopoda</taxon>
        <taxon>Diplostraca</taxon>
        <taxon>Cladocera</taxon>
        <taxon>Anomopoda</taxon>
        <taxon>Daphniidae</taxon>
        <taxon>Daphnia</taxon>
    </lineage>
</organism>